<protein>
    <recommendedName>
        <fullName evidence="4">DUF4345 domain-containing protein</fullName>
    </recommendedName>
</protein>
<organism evidence="2 3">
    <name type="scientific">Mycolicibacterium insubricum</name>
    <dbReference type="NCBI Taxonomy" id="444597"/>
    <lineage>
        <taxon>Bacteria</taxon>
        <taxon>Bacillati</taxon>
        <taxon>Actinomycetota</taxon>
        <taxon>Actinomycetes</taxon>
        <taxon>Mycobacteriales</taxon>
        <taxon>Mycobacteriaceae</taxon>
        <taxon>Mycolicibacterium</taxon>
    </lineage>
</organism>
<evidence type="ECO:0000256" key="1">
    <source>
        <dbReference type="SAM" id="Phobius"/>
    </source>
</evidence>
<feature type="transmembrane region" description="Helical" evidence="1">
    <location>
        <begin position="26"/>
        <end position="45"/>
    </location>
</feature>
<dbReference type="AlphaFoldDB" id="A0A1X0DNQ9"/>
<keyword evidence="3" id="KW-1185">Reference proteome</keyword>
<feature type="transmembrane region" description="Helical" evidence="1">
    <location>
        <begin position="65"/>
        <end position="82"/>
    </location>
</feature>
<keyword evidence="1" id="KW-0812">Transmembrane</keyword>
<dbReference type="STRING" id="444597.BST26_00055"/>
<dbReference type="Pfam" id="PF14248">
    <property type="entry name" value="DUF4345"/>
    <property type="match status" value="1"/>
</dbReference>
<reference evidence="2 3" key="1">
    <citation type="submission" date="2016-12" db="EMBL/GenBank/DDBJ databases">
        <title>The new phylogeny of genus Mycobacterium.</title>
        <authorList>
            <person name="Tortoli E."/>
            <person name="Trovato A."/>
            <person name="Cirillo D.M."/>
        </authorList>
    </citation>
    <scope>NUCLEOTIDE SEQUENCE [LARGE SCALE GENOMIC DNA]</scope>
    <source>
        <strain evidence="2 3">DSM 45130</strain>
    </source>
</reference>
<keyword evidence="1" id="KW-0472">Membrane</keyword>
<evidence type="ECO:0008006" key="4">
    <source>
        <dbReference type="Google" id="ProtNLM"/>
    </source>
</evidence>
<proteinExistence type="predicted"/>
<feature type="transmembrane region" description="Helical" evidence="1">
    <location>
        <begin position="119"/>
        <end position="138"/>
    </location>
</feature>
<feature type="transmembrane region" description="Helical" evidence="1">
    <location>
        <begin position="94"/>
        <end position="113"/>
    </location>
</feature>
<gene>
    <name evidence="2" type="ORF">BST26_00055</name>
</gene>
<sequence>MPCPDDAVGTEMAAKEHVVIVRTLKILGWVTGVSLMVLGAGRIFFPLETIPGAGAVTATMDSETRAAGALLIALGVGYLWAIRKAEIPVVAVRFLAASMALLALTRVVSIIAVGLPDPVFVVAGVVEFVAAGLTYWYSCLGPRPDAQR</sequence>
<evidence type="ECO:0000313" key="2">
    <source>
        <dbReference type="EMBL" id="ORA74023.1"/>
    </source>
</evidence>
<name>A0A1X0DNQ9_9MYCO</name>
<dbReference type="Proteomes" id="UP000192801">
    <property type="component" value="Unassembled WGS sequence"/>
</dbReference>
<keyword evidence="1" id="KW-1133">Transmembrane helix</keyword>
<accession>A0A1X0DNQ9</accession>
<dbReference type="EMBL" id="MVHS01000001">
    <property type="protein sequence ID" value="ORA74023.1"/>
    <property type="molecule type" value="Genomic_DNA"/>
</dbReference>
<dbReference type="InterPro" id="IPR025597">
    <property type="entry name" value="DUF4345"/>
</dbReference>
<evidence type="ECO:0000313" key="3">
    <source>
        <dbReference type="Proteomes" id="UP000192801"/>
    </source>
</evidence>
<comment type="caution">
    <text evidence="2">The sequence shown here is derived from an EMBL/GenBank/DDBJ whole genome shotgun (WGS) entry which is preliminary data.</text>
</comment>